<organism evidence="1 2">
    <name type="scientific">Crocosphaera watsonii WH 8501</name>
    <dbReference type="NCBI Taxonomy" id="165597"/>
    <lineage>
        <taxon>Bacteria</taxon>
        <taxon>Bacillati</taxon>
        <taxon>Cyanobacteriota</taxon>
        <taxon>Cyanophyceae</taxon>
        <taxon>Oscillatoriophycideae</taxon>
        <taxon>Chroococcales</taxon>
        <taxon>Aphanothecaceae</taxon>
        <taxon>Crocosphaera</taxon>
    </lineage>
</organism>
<reference evidence="1" key="2">
    <citation type="submission" date="2005-06" db="EMBL/GenBank/DDBJ databases">
        <title>Sequencing of the draft genome and assembly of Crocosphaera watsonii WH 8501.</title>
        <authorList>
            <consortium name="US DOE Joint Genome Institute (JGI-PGF)"/>
            <person name="Copeland A."/>
            <person name="Lucas S."/>
            <person name="Lapidus A."/>
            <person name="Barry K."/>
            <person name="Detter C."/>
            <person name="Glavina T."/>
            <person name="Hammon N."/>
            <person name="Israni S."/>
            <person name="Pitluck S."/>
            <person name="Richardson P."/>
        </authorList>
    </citation>
    <scope>NUCLEOTIDE SEQUENCE [LARGE SCALE GENOMIC DNA]</scope>
    <source>
        <strain evidence="1">WH 8501</strain>
    </source>
</reference>
<dbReference type="AlphaFoldDB" id="Q4CAL8"/>
<dbReference type="KEGG" id="cwa:CwatDRAFT_6112"/>
<name>Q4CAL8_CROWT</name>
<reference evidence="1" key="1">
    <citation type="submission" date="2004-02" db="EMBL/GenBank/DDBJ databases">
        <authorList>
            <consortium name="DOE Joint Genome Institute"/>
        </authorList>
    </citation>
    <scope>NUCLEOTIDE SEQUENCE [LARGE SCALE GENOMIC DNA]</scope>
    <source>
        <strain evidence="1">WH 8501</strain>
    </source>
</reference>
<sequence>MIDLSKLEKSPETTKVEASNNIFSELGKNTYSYLDVISELIDNSIAARRTDMILEVTIKLYFNQKNKVRLFSITDNANGISQDKLGIAITPAGVQSCQSLNEHGLGMKQAIAALGKLKYLATKTI</sequence>
<dbReference type="Gene3D" id="3.30.565.10">
    <property type="entry name" value="Histidine kinase-like ATPase, C-terminal domain"/>
    <property type="match status" value="1"/>
</dbReference>
<reference evidence="1" key="3">
    <citation type="submission" date="2016-12" db="EMBL/GenBank/DDBJ databases">
        <title>Annotation of the draft genome assembly of Crocosphaera watsonii WH 8501.</title>
        <authorList>
            <consortium name="US DOE Joint Genome Institute (JGI-ORNL)"/>
            <person name="Larimer F."/>
            <person name="Land M."/>
        </authorList>
    </citation>
    <scope>NUCLEOTIDE SEQUENCE</scope>
    <source>
        <strain evidence="1">WH 8501</strain>
    </source>
</reference>
<proteinExistence type="predicted"/>
<dbReference type="RefSeq" id="WP_007303235.1">
    <property type="nucleotide sequence ID" value="NZ_AADV02000001.1"/>
</dbReference>
<comment type="caution">
    <text evidence="1">The sequence shown here is derived from an EMBL/GenBank/DDBJ whole genome shotgun (WGS) entry which is preliminary data.</text>
</comment>
<dbReference type="EMBL" id="AADV02000001">
    <property type="protein sequence ID" value="EAM52918.1"/>
    <property type="molecule type" value="Genomic_DNA"/>
</dbReference>
<accession>Q4CAL8</accession>
<protein>
    <recommendedName>
        <fullName evidence="3">Histidine kinase/HSP90-like ATPase domain-containing protein</fullName>
    </recommendedName>
</protein>
<dbReference type="InterPro" id="IPR036890">
    <property type="entry name" value="HATPase_C_sf"/>
</dbReference>
<gene>
    <name evidence="1" type="ORF">CwatDRAFT_6112</name>
</gene>
<keyword evidence="2" id="KW-1185">Reference proteome</keyword>
<evidence type="ECO:0000313" key="1">
    <source>
        <dbReference type="EMBL" id="EAM52918.1"/>
    </source>
</evidence>
<dbReference type="Proteomes" id="UP000003922">
    <property type="component" value="Unassembled WGS sequence"/>
</dbReference>
<dbReference type="Pfam" id="PF13589">
    <property type="entry name" value="HATPase_c_3"/>
    <property type="match status" value="1"/>
</dbReference>
<dbReference type="SUPFAM" id="SSF55874">
    <property type="entry name" value="ATPase domain of HSP90 chaperone/DNA topoisomerase II/histidine kinase"/>
    <property type="match status" value="1"/>
</dbReference>
<evidence type="ECO:0000313" key="2">
    <source>
        <dbReference type="Proteomes" id="UP000003922"/>
    </source>
</evidence>
<evidence type="ECO:0008006" key="3">
    <source>
        <dbReference type="Google" id="ProtNLM"/>
    </source>
</evidence>